<organism evidence="2 3">
    <name type="scientific">Paramecium tetraurelia</name>
    <dbReference type="NCBI Taxonomy" id="5888"/>
    <lineage>
        <taxon>Eukaryota</taxon>
        <taxon>Sar</taxon>
        <taxon>Alveolata</taxon>
        <taxon>Ciliophora</taxon>
        <taxon>Intramacronucleata</taxon>
        <taxon>Oligohymenophorea</taxon>
        <taxon>Peniculida</taxon>
        <taxon>Parameciidae</taxon>
        <taxon>Paramecium</taxon>
    </lineage>
</organism>
<dbReference type="GeneID" id="5031994"/>
<dbReference type="KEGG" id="ptm:GSPATT00001853001"/>
<evidence type="ECO:0000313" key="2">
    <source>
        <dbReference type="EMBL" id="CAK78812.1"/>
    </source>
</evidence>
<dbReference type="EMBL" id="CT868318">
    <property type="protein sequence ID" value="CAK78812.1"/>
    <property type="molecule type" value="Genomic_DNA"/>
</dbReference>
<dbReference type="RefSeq" id="XP_001446209.1">
    <property type="nucleotide sequence ID" value="XM_001446172.1"/>
</dbReference>
<dbReference type="InterPro" id="IPR011009">
    <property type="entry name" value="Kinase-like_dom_sf"/>
</dbReference>
<reference evidence="2 3" key="1">
    <citation type="journal article" date="2006" name="Nature">
        <title>Global trends of whole-genome duplications revealed by the ciliate Paramecium tetraurelia.</title>
        <authorList>
            <consortium name="Genoscope"/>
            <person name="Aury J.-M."/>
            <person name="Jaillon O."/>
            <person name="Duret L."/>
            <person name="Noel B."/>
            <person name="Jubin C."/>
            <person name="Porcel B.M."/>
            <person name="Segurens B."/>
            <person name="Daubin V."/>
            <person name="Anthouard V."/>
            <person name="Aiach N."/>
            <person name="Arnaiz O."/>
            <person name="Billaut A."/>
            <person name="Beisson J."/>
            <person name="Blanc I."/>
            <person name="Bouhouche K."/>
            <person name="Camara F."/>
            <person name="Duharcourt S."/>
            <person name="Guigo R."/>
            <person name="Gogendeau D."/>
            <person name="Katinka M."/>
            <person name="Keller A.-M."/>
            <person name="Kissmehl R."/>
            <person name="Klotz C."/>
            <person name="Koll F."/>
            <person name="Le Moue A."/>
            <person name="Lepere C."/>
            <person name="Malinsky S."/>
            <person name="Nowacki M."/>
            <person name="Nowak J.K."/>
            <person name="Plattner H."/>
            <person name="Poulain J."/>
            <person name="Ruiz F."/>
            <person name="Serrano V."/>
            <person name="Zagulski M."/>
            <person name="Dessen P."/>
            <person name="Betermier M."/>
            <person name="Weissenbach J."/>
            <person name="Scarpelli C."/>
            <person name="Schachter V."/>
            <person name="Sperling L."/>
            <person name="Meyer E."/>
            <person name="Cohen J."/>
            <person name="Wincker P."/>
        </authorList>
    </citation>
    <scope>NUCLEOTIDE SEQUENCE [LARGE SCALE GENOMIC DNA]</scope>
    <source>
        <strain evidence="2 3">Stock d4-2</strain>
    </source>
</reference>
<dbReference type="AlphaFoldDB" id="A0D6Z5"/>
<gene>
    <name evidence="2" type="ORF">GSPATT00001853001</name>
</gene>
<dbReference type="Gene3D" id="3.30.200.20">
    <property type="entry name" value="Phosphorylase Kinase, domain 1"/>
    <property type="match status" value="1"/>
</dbReference>
<dbReference type="PROSITE" id="PS00107">
    <property type="entry name" value="PROTEIN_KINASE_ATP"/>
    <property type="match status" value="1"/>
</dbReference>
<dbReference type="HOGENOM" id="CLU_2693097_0_0_1"/>
<dbReference type="SUPFAM" id="SSF56112">
    <property type="entry name" value="Protein kinase-like (PK-like)"/>
    <property type="match status" value="1"/>
</dbReference>
<proteinExistence type="predicted"/>
<evidence type="ECO:0008006" key="4">
    <source>
        <dbReference type="Google" id="ProtNLM"/>
    </source>
</evidence>
<evidence type="ECO:0000256" key="1">
    <source>
        <dbReference type="PROSITE-ProRule" id="PRU10141"/>
    </source>
</evidence>
<keyword evidence="1" id="KW-0547">Nucleotide-binding</keyword>
<feature type="binding site" evidence="1">
    <location>
        <position position="46"/>
    </location>
    <ligand>
        <name>ATP</name>
        <dbReference type="ChEBI" id="CHEBI:30616"/>
    </ligand>
</feature>
<name>A0D6Z5_PARTE</name>
<evidence type="ECO:0000313" key="3">
    <source>
        <dbReference type="Proteomes" id="UP000000600"/>
    </source>
</evidence>
<dbReference type="Proteomes" id="UP000000600">
    <property type="component" value="Unassembled WGS sequence"/>
</dbReference>
<keyword evidence="3" id="KW-1185">Reference proteome</keyword>
<accession>A0D6Z5</accession>
<keyword evidence="1" id="KW-0067">ATP-binding</keyword>
<dbReference type="OrthoDB" id="5800476at2759"/>
<protein>
    <recommendedName>
        <fullName evidence="4">Protein kinase domain-containing protein</fullName>
    </recommendedName>
</protein>
<sequence length="74" mass="8406">MDSILGKDLTNYTIARQFKLIKKIGSGAFGEIYLVQSLSKSEYAMKLEKNQIIQLPLRTGLFIVQFKGRHSKNS</sequence>
<dbReference type="GO" id="GO:0005524">
    <property type="term" value="F:ATP binding"/>
    <property type="evidence" value="ECO:0007669"/>
    <property type="project" value="UniProtKB-UniRule"/>
</dbReference>
<dbReference type="InterPro" id="IPR017441">
    <property type="entry name" value="Protein_kinase_ATP_BS"/>
</dbReference>
<dbReference type="InParanoid" id="A0D6Z5"/>